<protein>
    <submittedName>
        <fullName evidence="1">Uncharacterized protein</fullName>
    </submittedName>
</protein>
<evidence type="ECO:0000313" key="1">
    <source>
        <dbReference type="EMBL" id="MBC8596888.1"/>
    </source>
</evidence>
<proteinExistence type="predicted"/>
<dbReference type="Proteomes" id="UP000647416">
    <property type="component" value="Unassembled WGS sequence"/>
</dbReference>
<accession>A0A926F9Q1</accession>
<sequence>MISRGSTDEENTLFDKMSGEEIASLARKFHFTAYYSSKTRTLLLISNQNPQNTANIKSFLSEFAKNMSNKTDTYVQAGASFNSDDEKIAGNLISQSETALEHSKFYEPFAKIILYQNMPPYNPLSREKLSHIEKRLLNSAEILNAEKTKTFAFELFDYFENGYISPSDIKNTVSDFMYKLAFSSADF</sequence>
<reference evidence="1" key="1">
    <citation type="submission" date="2020-08" db="EMBL/GenBank/DDBJ databases">
        <title>Genome public.</title>
        <authorList>
            <person name="Liu C."/>
            <person name="Sun Q."/>
        </authorList>
    </citation>
    <scope>NUCLEOTIDE SEQUENCE</scope>
    <source>
        <strain evidence="1">NSJ-50</strain>
    </source>
</reference>
<comment type="caution">
    <text evidence="1">The sequence shown here is derived from an EMBL/GenBank/DDBJ whole genome shotgun (WGS) entry which is preliminary data.</text>
</comment>
<evidence type="ECO:0000313" key="2">
    <source>
        <dbReference type="Proteomes" id="UP000647416"/>
    </source>
</evidence>
<dbReference type="EMBL" id="JACRTE010000010">
    <property type="protein sequence ID" value="MBC8596888.1"/>
    <property type="molecule type" value="Genomic_DNA"/>
</dbReference>
<keyword evidence="2" id="KW-1185">Reference proteome</keyword>
<name>A0A926F9Q1_9FIRM</name>
<dbReference type="AlphaFoldDB" id="A0A926F9Q1"/>
<dbReference type="RefSeq" id="WP_262432264.1">
    <property type="nucleotide sequence ID" value="NZ_JACRTE010000010.1"/>
</dbReference>
<gene>
    <name evidence="1" type="ORF">H8706_08405</name>
</gene>
<organism evidence="1 2">
    <name type="scientific">Qingrenia yutianensis</name>
    <dbReference type="NCBI Taxonomy" id="2763676"/>
    <lineage>
        <taxon>Bacteria</taxon>
        <taxon>Bacillati</taxon>
        <taxon>Bacillota</taxon>
        <taxon>Clostridia</taxon>
        <taxon>Eubacteriales</taxon>
        <taxon>Oscillospiraceae</taxon>
        <taxon>Qingrenia</taxon>
    </lineage>
</organism>